<accession>A0ABV2KBM1</accession>
<proteinExistence type="predicted"/>
<name>A0ABV2KBM1_SPOPS</name>
<dbReference type="Proteomes" id="UP001549104">
    <property type="component" value="Unassembled WGS sequence"/>
</dbReference>
<evidence type="ECO:0000256" key="1">
    <source>
        <dbReference type="SAM" id="Coils"/>
    </source>
</evidence>
<feature type="coiled-coil region" evidence="1">
    <location>
        <begin position="33"/>
        <end position="63"/>
    </location>
</feature>
<sequence length="101" mass="11751">MTKRLTTEQYEAIFKRASYEQLAKDHGEATMNYRAIEAQKAEIERLREEVITQAERAIAAENALAEIEDLIERPCKTQAQSDATLWKIRKKVEAIRNDREN</sequence>
<keyword evidence="1" id="KW-0175">Coiled coil</keyword>
<organism evidence="2 3">
    <name type="scientific">Sporosarcina psychrophila</name>
    <name type="common">Bacillus psychrophilus</name>
    <dbReference type="NCBI Taxonomy" id="1476"/>
    <lineage>
        <taxon>Bacteria</taxon>
        <taxon>Bacillati</taxon>
        <taxon>Bacillota</taxon>
        <taxon>Bacilli</taxon>
        <taxon>Bacillales</taxon>
        <taxon>Caryophanaceae</taxon>
        <taxon>Sporosarcina</taxon>
    </lineage>
</organism>
<evidence type="ECO:0000313" key="2">
    <source>
        <dbReference type="EMBL" id="MET3658462.1"/>
    </source>
</evidence>
<keyword evidence="3" id="KW-1185">Reference proteome</keyword>
<protein>
    <submittedName>
        <fullName evidence="2">Antirestriction protein</fullName>
    </submittedName>
</protein>
<dbReference type="EMBL" id="JBEPME010000005">
    <property type="protein sequence ID" value="MET3658462.1"/>
    <property type="molecule type" value="Genomic_DNA"/>
</dbReference>
<gene>
    <name evidence="2" type="ORF">ABIC55_003579</name>
</gene>
<dbReference type="RefSeq" id="WP_354314092.1">
    <property type="nucleotide sequence ID" value="NZ_JBEPME010000005.1"/>
</dbReference>
<reference evidence="2 3" key="1">
    <citation type="submission" date="2024-06" db="EMBL/GenBank/DDBJ databases">
        <title>Sorghum-associated microbial communities from plants grown in Nebraska, USA.</title>
        <authorList>
            <person name="Schachtman D."/>
        </authorList>
    </citation>
    <scope>NUCLEOTIDE SEQUENCE [LARGE SCALE GENOMIC DNA]</scope>
    <source>
        <strain evidence="2 3">1288</strain>
    </source>
</reference>
<evidence type="ECO:0000313" key="3">
    <source>
        <dbReference type="Proteomes" id="UP001549104"/>
    </source>
</evidence>
<comment type="caution">
    <text evidence="2">The sequence shown here is derived from an EMBL/GenBank/DDBJ whole genome shotgun (WGS) entry which is preliminary data.</text>
</comment>